<protein>
    <recommendedName>
        <fullName evidence="5">U6 snRNA phosphodiesterase 1</fullName>
    </recommendedName>
    <alternativeName>
        <fullName evidence="6">3'-5' RNA exonuclease USB1</fullName>
    </alternativeName>
</protein>
<evidence type="ECO:0000313" key="8">
    <source>
        <dbReference type="EMBL" id="THH05501.1"/>
    </source>
</evidence>
<proteinExistence type="predicted"/>
<keyword evidence="3" id="KW-0456">Lyase</keyword>
<dbReference type="PANTHER" id="PTHR13522">
    <property type="entry name" value="U6 SNRNA PHOSPHODIESTERASE 1"/>
    <property type="match status" value="1"/>
</dbReference>
<keyword evidence="2" id="KW-0378">Hydrolase</keyword>
<dbReference type="GO" id="GO:0005634">
    <property type="term" value="C:nucleus"/>
    <property type="evidence" value="ECO:0007669"/>
    <property type="project" value="TreeGrafter"/>
</dbReference>
<evidence type="ECO:0000256" key="4">
    <source>
        <dbReference type="ARBA" id="ARBA00023242"/>
    </source>
</evidence>
<dbReference type="EMBL" id="SGPK01000257">
    <property type="protein sequence ID" value="THH05501.1"/>
    <property type="molecule type" value="Genomic_DNA"/>
</dbReference>
<gene>
    <name evidence="8" type="ORF">EW145_g4749</name>
</gene>
<accession>A0A4S4L3S5</accession>
<feature type="region of interest" description="Disordered" evidence="7">
    <location>
        <begin position="1"/>
        <end position="28"/>
    </location>
</feature>
<organism evidence="8 9">
    <name type="scientific">Phellinidium pouzarii</name>
    <dbReference type="NCBI Taxonomy" id="167371"/>
    <lineage>
        <taxon>Eukaryota</taxon>
        <taxon>Fungi</taxon>
        <taxon>Dikarya</taxon>
        <taxon>Basidiomycota</taxon>
        <taxon>Agaricomycotina</taxon>
        <taxon>Agaricomycetes</taxon>
        <taxon>Hymenochaetales</taxon>
        <taxon>Hymenochaetaceae</taxon>
        <taxon>Phellinidium</taxon>
    </lineage>
</organism>
<dbReference type="AlphaFoldDB" id="A0A4S4L3S5"/>
<dbReference type="OrthoDB" id="49151at2759"/>
<evidence type="ECO:0000256" key="2">
    <source>
        <dbReference type="ARBA" id="ARBA00022801"/>
    </source>
</evidence>
<keyword evidence="1" id="KW-0540">Nuclease</keyword>
<reference evidence="8 9" key="1">
    <citation type="submission" date="2019-02" db="EMBL/GenBank/DDBJ databases">
        <title>Genome sequencing of the rare red list fungi Phellinidium pouzarii.</title>
        <authorList>
            <person name="Buettner E."/>
            <person name="Kellner H."/>
        </authorList>
    </citation>
    <scope>NUCLEOTIDE SEQUENCE [LARGE SCALE GENOMIC DNA]</scope>
    <source>
        <strain evidence="8 9">DSM 108285</strain>
    </source>
</reference>
<evidence type="ECO:0000256" key="6">
    <source>
        <dbReference type="ARBA" id="ARBA00030030"/>
    </source>
</evidence>
<dbReference type="GO" id="GO:0000175">
    <property type="term" value="F:3'-5'-RNA exonuclease activity"/>
    <property type="evidence" value="ECO:0007669"/>
    <property type="project" value="TreeGrafter"/>
</dbReference>
<evidence type="ECO:0000256" key="3">
    <source>
        <dbReference type="ARBA" id="ARBA00023239"/>
    </source>
</evidence>
<name>A0A4S4L3S5_9AGAM</name>
<sequence>MKRSITLVSYESSDEDAEPLPRCDNARLPRKKKLPRVASSLTIPTPKPDPALHQGRVRTIPHVDGQFAAFAYIPLIIEENSKLYKLLEETVHLAKIIEPALKCDWLDSGRRSLELHISLTRPIYLRHHQRDELKRAVKAAARSHNP</sequence>
<dbReference type="PANTHER" id="PTHR13522:SF3">
    <property type="entry name" value="U6 SNRNA PHOSPHODIESTERASE 1"/>
    <property type="match status" value="1"/>
</dbReference>
<comment type="caution">
    <text evidence="8">The sequence shown here is derived from an EMBL/GenBank/DDBJ whole genome shotgun (WGS) entry which is preliminary data.</text>
</comment>
<evidence type="ECO:0000256" key="5">
    <source>
        <dbReference type="ARBA" id="ARBA00029543"/>
    </source>
</evidence>
<evidence type="ECO:0000256" key="7">
    <source>
        <dbReference type="SAM" id="MobiDB-lite"/>
    </source>
</evidence>
<feature type="compositionally biased region" description="Polar residues" evidence="7">
    <location>
        <begin position="1"/>
        <end position="11"/>
    </location>
</feature>
<dbReference type="GO" id="GO:0016829">
    <property type="term" value="F:lyase activity"/>
    <property type="evidence" value="ECO:0007669"/>
    <property type="project" value="UniProtKB-KW"/>
</dbReference>
<dbReference type="Proteomes" id="UP000308199">
    <property type="component" value="Unassembled WGS sequence"/>
</dbReference>
<keyword evidence="4" id="KW-0539">Nucleus</keyword>
<dbReference type="GO" id="GO:0034477">
    <property type="term" value="P:U6 snRNA 3'-end processing"/>
    <property type="evidence" value="ECO:0007669"/>
    <property type="project" value="InterPro"/>
</dbReference>
<dbReference type="InterPro" id="IPR027521">
    <property type="entry name" value="Usb1"/>
</dbReference>
<evidence type="ECO:0000256" key="1">
    <source>
        <dbReference type="ARBA" id="ARBA00022722"/>
    </source>
</evidence>
<dbReference type="Gene3D" id="3.90.1140.10">
    <property type="entry name" value="Cyclic phosphodiesterase"/>
    <property type="match status" value="1"/>
</dbReference>
<keyword evidence="9" id="KW-1185">Reference proteome</keyword>
<dbReference type="Pfam" id="PF09749">
    <property type="entry name" value="HVSL"/>
    <property type="match status" value="1"/>
</dbReference>
<evidence type="ECO:0000313" key="9">
    <source>
        <dbReference type="Proteomes" id="UP000308199"/>
    </source>
</evidence>